<feature type="transmembrane region" description="Helical" evidence="1">
    <location>
        <begin position="32"/>
        <end position="59"/>
    </location>
</feature>
<evidence type="ECO:0000256" key="1">
    <source>
        <dbReference type="SAM" id="Phobius"/>
    </source>
</evidence>
<keyword evidence="1" id="KW-0812">Transmembrane</keyword>
<dbReference type="Proteomes" id="UP000320693">
    <property type="component" value="Unassembled WGS sequence"/>
</dbReference>
<sequence length="60" mass="6715">MPPVTTVDTILRRERRPSPFPRRRPTSHRARVEAAVILGSYTYLLLAFVLAVTIVAVLIG</sequence>
<reference evidence="2 3" key="1">
    <citation type="submission" date="2019-06" db="EMBL/GenBank/DDBJ databases">
        <title>Whole genome shotgun sequence of Pseudonocardia saturnea NBRC 14499.</title>
        <authorList>
            <person name="Hosoyama A."/>
            <person name="Uohara A."/>
            <person name="Ohji S."/>
            <person name="Ichikawa N."/>
        </authorList>
    </citation>
    <scope>NUCLEOTIDE SEQUENCE [LARGE SCALE GENOMIC DNA]</scope>
    <source>
        <strain evidence="2 3">NBRC 14499</strain>
    </source>
</reference>
<name>A0ABQ0RXH6_9PSEU</name>
<evidence type="ECO:0000313" key="3">
    <source>
        <dbReference type="Proteomes" id="UP000320693"/>
    </source>
</evidence>
<protein>
    <submittedName>
        <fullName evidence="2">Uncharacterized protein</fullName>
    </submittedName>
</protein>
<proteinExistence type="predicted"/>
<keyword evidence="1" id="KW-1133">Transmembrane helix</keyword>
<comment type="caution">
    <text evidence="2">The sequence shown here is derived from an EMBL/GenBank/DDBJ whole genome shotgun (WGS) entry which is preliminary data.</text>
</comment>
<gene>
    <name evidence="2" type="ORF">PSA01_23930</name>
</gene>
<accession>A0ABQ0RXH6</accession>
<organism evidence="2 3">
    <name type="scientific">Pseudonocardia saturnea</name>
    <dbReference type="NCBI Taxonomy" id="33909"/>
    <lineage>
        <taxon>Bacteria</taxon>
        <taxon>Bacillati</taxon>
        <taxon>Actinomycetota</taxon>
        <taxon>Actinomycetes</taxon>
        <taxon>Pseudonocardiales</taxon>
        <taxon>Pseudonocardiaceae</taxon>
        <taxon>Pseudonocardia</taxon>
    </lineage>
</organism>
<evidence type="ECO:0000313" key="2">
    <source>
        <dbReference type="EMBL" id="GEC25364.1"/>
    </source>
</evidence>
<dbReference type="EMBL" id="BJNH01000024">
    <property type="protein sequence ID" value="GEC25364.1"/>
    <property type="molecule type" value="Genomic_DNA"/>
</dbReference>
<keyword evidence="1" id="KW-0472">Membrane</keyword>
<keyword evidence="3" id="KW-1185">Reference proteome</keyword>